<comment type="pathway">
    <text evidence="4">Cell wall biogenesis; peptidoglycan biosynthesis.</text>
</comment>
<keyword evidence="13" id="KW-0560">Oxidoreductase</keyword>
<evidence type="ECO:0000256" key="13">
    <source>
        <dbReference type="ARBA" id="ARBA00023002"/>
    </source>
</evidence>
<sequence length="296" mass="31763">MSTVFNNLQGDLRLNETLAKHTSWRTGGKVKRFYRPENVKDLAIFLAQLPENEPLLWLGLGSNVLIRDGGFAGTVISTSGTLQQLAIDGQTMTAEVGVYCAKLAKQAAKAGLTGTAFLAGIPGTLGGALAMNAGAHNSETWSVVRDVTTIDRHGVIRNRHPEDFEISYRHVALPANEWFVAATLSLAEGSAEHEVEEIKTLLKRRNVSQPTNQPCAGSVFRNPEGDFAGRLIELCGLKGLKIGGASVSEKHANFIVNDAAATSADIEALIGLVQQKVEQMQGVKLVTEVHILGEVE</sequence>
<comment type="caution">
    <text evidence="18">The sequence shown here is derived from an EMBL/GenBank/DDBJ whole genome shotgun (WGS) entry which is preliminary data.</text>
</comment>
<dbReference type="GO" id="GO:0051301">
    <property type="term" value="P:cell division"/>
    <property type="evidence" value="ECO:0007669"/>
    <property type="project" value="UniProtKB-KW"/>
</dbReference>
<keyword evidence="9" id="KW-0274">FAD</keyword>
<proteinExistence type="inferred from homology"/>
<keyword evidence="14" id="KW-0131">Cell cycle</keyword>
<gene>
    <name evidence="18" type="ORF">LCGC14_0551140</name>
</gene>
<dbReference type="InterPro" id="IPR006094">
    <property type="entry name" value="Oxid_FAD_bind_N"/>
</dbReference>
<evidence type="ECO:0000256" key="12">
    <source>
        <dbReference type="ARBA" id="ARBA00022984"/>
    </source>
</evidence>
<dbReference type="Gene3D" id="3.30.465.10">
    <property type="match status" value="1"/>
</dbReference>
<comment type="function">
    <text evidence="2">Cell wall formation.</text>
</comment>
<keyword evidence="10" id="KW-0521">NADP</keyword>
<keyword evidence="7" id="KW-0132">Cell division</keyword>
<evidence type="ECO:0000313" key="18">
    <source>
        <dbReference type="EMBL" id="KKN58533.1"/>
    </source>
</evidence>
<evidence type="ECO:0000256" key="15">
    <source>
        <dbReference type="ARBA" id="ARBA00023316"/>
    </source>
</evidence>
<organism evidence="18">
    <name type="scientific">marine sediment metagenome</name>
    <dbReference type="NCBI Taxonomy" id="412755"/>
    <lineage>
        <taxon>unclassified sequences</taxon>
        <taxon>metagenomes</taxon>
        <taxon>ecological metagenomes</taxon>
    </lineage>
</organism>
<keyword evidence="8" id="KW-0285">Flavoprotein</keyword>
<evidence type="ECO:0000256" key="10">
    <source>
        <dbReference type="ARBA" id="ARBA00022857"/>
    </source>
</evidence>
<protein>
    <recommendedName>
        <fullName evidence="5">UDP-N-acetylmuramate dehydrogenase</fullName>
        <ecNumber evidence="5">1.3.1.98</ecNumber>
    </recommendedName>
</protein>
<evidence type="ECO:0000256" key="11">
    <source>
        <dbReference type="ARBA" id="ARBA00022960"/>
    </source>
</evidence>
<evidence type="ECO:0000256" key="1">
    <source>
        <dbReference type="ARBA" id="ARBA00001974"/>
    </source>
</evidence>
<dbReference type="PROSITE" id="PS51387">
    <property type="entry name" value="FAD_PCMH"/>
    <property type="match status" value="1"/>
</dbReference>
<evidence type="ECO:0000256" key="8">
    <source>
        <dbReference type="ARBA" id="ARBA00022630"/>
    </source>
</evidence>
<keyword evidence="12" id="KW-0573">Peptidoglycan synthesis</keyword>
<dbReference type="EC" id="1.3.1.98" evidence="5"/>
<dbReference type="GO" id="GO:0008360">
    <property type="term" value="P:regulation of cell shape"/>
    <property type="evidence" value="ECO:0007669"/>
    <property type="project" value="UniProtKB-KW"/>
</dbReference>
<dbReference type="InterPro" id="IPR003170">
    <property type="entry name" value="MurB"/>
</dbReference>
<evidence type="ECO:0000256" key="6">
    <source>
        <dbReference type="ARBA" id="ARBA00022490"/>
    </source>
</evidence>
<keyword evidence="15" id="KW-0961">Cell wall biogenesis/degradation</keyword>
<evidence type="ECO:0000256" key="5">
    <source>
        <dbReference type="ARBA" id="ARBA00012518"/>
    </source>
</evidence>
<dbReference type="EMBL" id="LAZR01000758">
    <property type="protein sequence ID" value="KKN58533.1"/>
    <property type="molecule type" value="Genomic_DNA"/>
</dbReference>
<dbReference type="Gene3D" id="3.90.78.10">
    <property type="entry name" value="UDP-N-acetylenolpyruvoylglucosamine reductase, C-terminal domain"/>
    <property type="match status" value="1"/>
</dbReference>
<dbReference type="InterPro" id="IPR036318">
    <property type="entry name" value="FAD-bd_PCMH-like_sf"/>
</dbReference>
<keyword evidence="11" id="KW-0133">Cell shape</keyword>
<dbReference type="SUPFAM" id="SSF56194">
    <property type="entry name" value="Uridine diphospho-N-Acetylenolpyruvylglucosamine reductase, MurB, C-terminal domain"/>
    <property type="match status" value="1"/>
</dbReference>
<dbReference type="InterPro" id="IPR016167">
    <property type="entry name" value="FAD-bd_PCMH_sub1"/>
</dbReference>
<evidence type="ECO:0000256" key="2">
    <source>
        <dbReference type="ARBA" id="ARBA00003921"/>
    </source>
</evidence>
<dbReference type="GO" id="GO:0071555">
    <property type="term" value="P:cell wall organization"/>
    <property type="evidence" value="ECO:0007669"/>
    <property type="project" value="UniProtKB-KW"/>
</dbReference>
<evidence type="ECO:0000256" key="4">
    <source>
        <dbReference type="ARBA" id="ARBA00004752"/>
    </source>
</evidence>
<evidence type="ECO:0000259" key="17">
    <source>
        <dbReference type="PROSITE" id="PS51387"/>
    </source>
</evidence>
<dbReference type="InterPro" id="IPR016169">
    <property type="entry name" value="FAD-bd_PCMH_sub2"/>
</dbReference>
<evidence type="ECO:0000256" key="14">
    <source>
        <dbReference type="ARBA" id="ARBA00023306"/>
    </source>
</evidence>
<dbReference type="InterPro" id="IPR011601">
    <property type="entry name" value="MurB_C"/>
</dbReference>
<evidence type="ECO:0000256" key="16">
    <source>
        <dbReference type="ARBA" id="ARBA00048914"/>
    </source>
</evidence>
<dbReference type="GO" id="GO:0071949">
    <property type="term" value="F:FAD binding"/>
    <property type="evidence" value="ECO:0007669"/>
    <property type="project" value="InterPro"/>
</dbReference>
<dbReference type="NCBIfam" id="NF010480">
    <property type="entry name" value="PRK13905.1"/>
    <property type="match status" value="1"/>
</dbReference>
<accession>A0A0F9UY45</accession>
<dbReference type="SUPFAM" id="SSF56176">
    <property type="entry name" value="FAD-binding/transporter-associated domain-like"/>
    <property type="match status" value="1"/>
</dbReference>
<feature type="domain" description="FAD-binding PCMH-type" evidence="17">
    <location>
        <begin position="26"/>
        <end position="189"/>
    </location>
</feature>
<dbReference type="GO" id="GO:0009252">
    <property type="term" value="P:peptidoglycan biosynthetic process"/>
    <property type="evidence" value="ECO:0007669"/>
    <property type="project" value="UniProtKB-UniPathway"/>
</dbReference>
<evidence type="ECO:0000256" key="9">
    <source>
        <dbReference type="ARBA" id="ARBA00022827"/>
    </source>
</evidence>
<dbReference type="Pfam" id="PF02873">
    <property type="entry name" value="MurB_C"/>
    <property type="match status" value="1"/>
</dbReference>
<dbReference type="GO" id="GO:0005829">
    <property type="term" value="C:cytosol"/>
    <property type="evidence" value="ECO:0007669"/>
    <property type="project" value="TreeGrafter"/>
</dbReference>
<dbReference type="NCBIfam" id="TIGR00179">
    <property type="entry name" value="murB"/>
    <property type="match status" value="1"/>
</dbReference>
<comment type="cofactor">
    <cofactor evidence="1">
        <name>FAD</name>
        <dbReference type="ChEBI" id="CHEBI:57692"/>
    </cofactor>
</comment>
<comment type="subcellular location">
    <subcellularLocation>
        <location evidence="3">Cytoplasm</location>
    </subcellularLocation>
</comment>
<comment type="catalytic activity">
    <reaction evidence="16">
        <text>UDP-N-acetyl-alpha-D-muramate + NADP(+) = UDP-N-acetyl-3-O-(1-carboxyvinyl)-alpha-D-glucosamine + NADPH + H(+)</text>
        <dbReference type="Rhea" id="RHEA:12248"/>
        <dbReference type="ChEBI" id="CHEBI:15378"/>
        <dbReference type="ChEBI" id="CHEBI:57783"/>
        <dbReference type="ChEBI" id="CHEBI:58349"/>
        <dbReference type="ChEBI" id="CHEBI:68483"/>
        <dbReference type="ChEBI" id="CHEBI:70757"/>
        <dbReference type="EC" id="1.3.1.98"/>
    </reaction>
</comment>
<dbReference type="Gene3D" id="3.30.43.10">
    <property type="entry name" value="Uridine Diphospho-n-acetylenolpyruvylglucosamine Reductase, domain 2"/>
    <property type="match status" value="1"/>
</dbReference>
<evidence type="ECO:0000256" key="7">
    <source>
        <dbReference type="ARBA" id="ARBA00022618"/>
    </source>
</evidence>
<dbReference type="InterPro" id="IPR016166">
    <property type="entry name" value="FAD-bd_PCMH"/>
</dbReference>
<keyword evidence="6" id="KW-0963">Cytoplasm</keyword>
<name>A0A0F9UY45_9ZZZZ</name>
<dbReference type="Pfam" id="PF01565">
    <property type="entry name" value="FAD_binding_4"/>
    <property type="match status" value="1"/>
</dbReference>
<evidence type="ECO:0000256" key="3">
    <source>
        <dbReference type="ARBA" id="ARBA00004496"/>
    </source>
</evidence>
<dbReference type="HAMAP" id="MF_00037">
    <property type="entry name" value="MurB"/>
    <property type="match status" value="1"/>
</dbReference>
<dbReference type="PANTHER" id="PTHR21071">
    <property type="entry name" value="UDP-N-ACETYLENOLPYRUVOYLGLUCOSAMINE REDUCTASE"/>
    <property type="match status" value="1"/>
</dbReference>
<dbReference type="UniPathway" id="UPA00219"/>
<dbReference type="AlphaFoldDB" id="A0A0F9UY45"/>
<dbReference type="GO" id="GO:0008762">
    <property type="term" value="F:UDP-N-acetylmuramate dehydrogenase activity"/>
    <property type="evidence" value="ECO:0007669"/>
    <property type="project" value="UniProtKB-EC"/>
</dbReference>
<dbReference type="PANTHER" id="PTHR21071:SF4">
    <property type="entry name" value="UDP-N-ACETYLENOLPYRUVOYLGLUCOSAMINE REDUCTASE"/>
    <property type="match status" value="1"/>
</dbReference>
<dbReference type="InterPro" id="IPR036635">
    <property type="entry name" value="MurB_C_sf"/>
</dbReference>
<reference evidence="18" key="1">
    <citation type="journal article" date="2015" name="Nature">
        <title>Complex archaea that bridge the gap between prokaryotes and eukaryotes.</title>
        <authorList>
            <person name="Spang A."/>
            <person name="Saw J.H."/>
            <person name="Jorgensen S.L."/>
            <person name="Zaremba-Niedzwiedzka K."/>
            <person name="Martijn J."/>
            <person name="Lind A.E."/>
            <person name="van Eijk R."/>
            <person name="Schleper C."/>
            <person name="Guy L."/>
            <person name="Ettema T.J."/>
        </authorList>
    </citation>
    <scope>NUCLEOTIDE SEQUENCE</scope>
</reference>